<keyword evidence="9 15" id="KW-0658">Purine biosynthesis</keyword>
<dbReference type="FunFam" id="3.30.1330.10:FF:000001">
    <property type="entry name" value="Phosphoribosylformylglycinamidine cyclo-ligase"/>
    <property type="match status" value="1"/>
</dbReference>
<dbReference type="NCBIfam" id="TIGR00878">
    <property type="entry name" value="purM"/>
    <property type="match status" value="1"/>
</dbReference>
<comment type="pathway">
    <text evidence="2 15">Purine metabolism; IMP biosynthesis via de novo pathway; 5-amino-1-(5-phospho-D-ribosyl)imidazole from N(2)-formyl-N(1)-(5-phospho-D-ribosyl)glycinamide: step 2/2.</text>
</comment>
<feature type="domain" description="PurM-like C-terminal" evidence="17">
    <location>
        <begin position="173"/>
        <end position="342"/>
    </location>
</feature>
<keyword evidence="6 15" id="KW-0963">Cytoplasm</keyword>
<dbReference type="RefSeq" id="WP_229344484.1">
    <property type="nucleotide sequence ID" value="NZ_JAJFAT010000005.1"/>
</dbReference>
<dbReference type="Gene3D" id="3.90.650.10">
    <property type="entry name" value="PurM-like C-terminal domain"/>
    <property type="match status" value="1"/>
</dbReference>
<dbReference type="PANTHER" id="PTHR10520">
    <property type="entry name" value="TRIFUNCTIONAL PURINE BIOSYNTHETIC PROTEIN ADENOSINE-3-RELATED"/>
    <property type="match status" value="1"/>
</dbReference>
<dbReference type="AlphaFoldDB" id="A0AAW4WXG8"/>
<dbReference type="GO" id="GO:0004641">
    <property type="term" value="F:phosphoribosylformylglycinamidine cyclo-ligase activity"/>
    <property type="evidence" value="ECO:0007669"/>
    <property type="project" value="UniProtKB-UniRule"/>
</dbReference>
<comment type="similarity">
    <text evidence="3 15">Belongs to the AIR synthase family.</text>
</comment>
<evidence type="ECO:0000256" key="1">
    <source>
        <dbReference type="ARBA" id="ARBA00004496"/>
    </source>
</evidence>
<evidence type="ECO:0000256" key="3">
    <source>
        <dbReference type="ARBA" id="ARBA00010280"/>
    </source>
</evidence>
<dbReference type="InterPro" id="IPR036676">
    <property type="entry name" value="PurM-like_C_sf"/>
</dbReference>
<keyword evidence="8 15" id="KW-0547">Nucleotide-binding</keyword>
<comment type="catalytic activity">
    <reaction evidence="14 15">
        <text>2-formamido-N(1)-(5-O-phospho-beta-D-ribosyl)acetamidine + ATP = 5-amino-1-(5-phospho-beta-D-ribosyl)imidazole + ADP + phosphate + H(+)</text>
        <dbReference type="Rhea" id="RHEA:23032"/>
        <dbReference type="ChEBI" id="CHEBI:15378"/>
        <dbReference type="ChEBI" id="CHEBI:30616"/>
        <dbReference type="ChEBI" id="CHEBI:43474"/>
        <dbReference type="ChEBI" id="CHEBI:137981"/>
        <dbReference type="ChEBI" id="CHEBI:147287"/>
        <dbReference type="ChEBI" id="CHEBI:456216"/>
        <dbReference type="EC" id="6.3.3.1"/>
    </reaction>
</comment>
<evidence type="ECO:0000259" key="16">
    <source>
        <dbReference type="Pfam" id="PF00586"/>
    </source>
</evidence>
<dbReference type="InterPro" id="IPR016188">
    <property type="entry name" value="PurM-like_N"/>
</dbReference>
<evidence type="ECO:0000313" key="19">
    <source>
        <dbReference type="Proteomes" id="UP001199296"/>
    </source>
</evidence>
<dbReference type="Pfam" id="PF00586">
    <property type="entry name" value="AIRS"/>
    <property type="match status" value="1"/>
</dbReference>
<keyword evidence="19" id="KW-1185">Reference proteome</keyword>
<dbReference type="Proteomes" id="UP001199296">
    <property type="component" value="Unassembled WGS sequence"/>
</dbReference>
<comment type="subcellular location">
    <subcellularLocation>
        <location evidence="1 15">Cytoplasm</location>
    </subcellularLocation>
</comment>
<evidence type="ECO:0000313" key="18">
    <source>
        <dbReference type="EMBL" id="MCC3144588.1"/>
    </source>
</evidence>
<evidence type="ECO:0000256" key="11">
    <source>
        <dbReference type="ARBA" id="ARBA00031908"/>
    </source>
</evidence>
<keyword evidence="10 15" id="KW-0067">ATP-binding</keyword>
<organism evidence="18 19">
    <name type="scientific">Halanaerobium polyolivorans</name>
    <dbReference type="NCBI Taxonomy" id="2886943"/>
    <lineage>
        <taxon>Bacteria</taxon>
        <taxon>Bacillati</taxon>
        <taxon>Bacillota</taxon>
        <taxon>Clostridia</taxon>
        <taxon>Halanaerobiales</taxon>
        <taxon>Halanaerobiaceae</taxon>
        <taxon>Halanaerobium</taxon>
    </lineage>
</organism>
<dbReference type="GO" id="GO:0006189">
    <property type="term" value="P:'de novo' IMP biosynthetic process"/>
    <property type="evidence" value="ECO:0007669"/>
    <property type="project" value="UniProtKB-UniRule"/>
</dbReference>
<reference evidence="18 19" key="1">
    <citation type="submission" date="2021-10" db="EMBL/GenBank/DDBJ databases">
        <authorList>
            <person name="Grouzdev D.S."/>
            <person name="Pantiukh K.S."/>
            <person name="Krutkina M.S."/>
        </authorList>
    </citation>
    <scope>NUCLEOTIDE SEQUENCE [LARGE SCALE GENOMIC DNA]</scope>
    <source>
        <strain evidence="18 19">Z-7514</strain>
    </source>
</reference>
<evidence type="ECO:0000256" key="6">
    <source>
        <dbReference type="ARBA" id="ARBA00022490"/>
    </source>
</evidence>
<proteinExistence type="inferred from homology"/>
<evidence type="ECO:0000256" key="13">
    <source>
        <dbReference type="ARBA" id="ARBA00033093"/>
    </source>
</evidence>
<accession>A0AAW4WXG8</accession>
<evidence type="ECO:0000256" key="2">
    <source>
        <dbReference type="ARBA" id="ARBA00004686"/>
    </source>
</evidence>
<dbReference type="GO" id="GO:0005829">
    <property type="term" value="C:cytosol"/>
    <property type="evidence" value="ECO:0007669"/>
    <property type="project" value="TreeGrafter"/>
</dbReference>
<dbReference type="FunFam" id="3.90.650.10:FF:000011">
    <property type="entry name" value="Phosphoribosylformylglycinamidine cyclo-ligase"/>
    <property type="match status" value="1"/>
</dbReference>
<dbReference type="CDD" id="cd02196">
    <property type="entry name" value="PurM"/>
    <property type="match status" value="1"/>
</dbReference>
<evidence type="ECO:0000256" key="7">
    <source>
        <dbReference type="ARBA" id="ARBA00022598"/>
    </source>
</evidence>
<evidence type="ECO:0000256" key="9">
    <source>
        <dbReference type="ARBA" id="ARBA00022755"/>
    </source>
</evidence>
<keyword evidence="7 15" id="KW-0436">Ligase</keyword>
<comment type="caution">
    <text evidence="18">The sequence shown here is derived from an EMBL/GenBank/DDBJ whole genome shotgun (WGS) entry which is preliminary data.</text>
</comment>
<name>A0AAW4WXG8_9FIRM</name>
<evidence type="ECO:0000256" key="5">
    <source>
        <dbReference type="ARBA" id="ARBA00020367"/>
    </source>
</evidence>
<evidence type="ECO:0000256" key="4">
    <source>
        <dbReference type="ARBA" id="ARBA00013047"/>
    </source>
</evidence>
<evidence type="ECO:0000256" key="14">
    <source>
        <dbReference type="ARBA" id="ARBA00049057"/>
    </source>
</evidence>
<evidence type="ECO:0000256" key="8">
    <source>
        <dbReference type="ARBA" id="ARBA00022741"/>
    </source>
</evidence>
<gene>
    <name evidence="15 18" type="primary">purM</name>
    <name evidence="18" type="ORF">LJ207_04520</name>
</gene>
<dbReference type="SUPFAM" id="SSF55326">
    <property type="entry name" value="PurM N-terminal domain-like"/>
    <property type="match status" value="1"/>
</dbReference>
<evidence type="ECO:0000256" key="12">
    <source>
        <dbReference type="ARBA" id="ARBA00032931"/>
    </source>
</evidence>
<dbReference type="HAMAP" id="MF_00741">
    <property type="entry name" value="AIRS"/>
    <property type="match status" value="1"/>
</dbReference>
<dbReference type="SUPFAM" id="SSF56042">
    <property type="entry name" value="PurM C-terminal domain-like"/>
    <property type="match status" value="1"/>
</dbReference>
<dbReference type="InterPro" id="IPR004733">
    <property type="entry name" value="PurM_cligase"/>
</dbReference>
<evidence type="ECO:0000259" key="17">
    <source>
        <dbReference type="Pfam" id="PF02769"/>
    </source>
</evidence>
<dbReference type="Pfam" id="PF02769">
    <property type="entry name" value="AIRS_C"/>
    <property type="match status" value="1"/>
</dbReference>
<dbReference type="InterPro" id="IPR010918">
    <property type="entry name" value="PurM-like_C_dom"/>
</dbReference>
<protein>
    <recommendedName>
        <fullName evidence="5 15">Phosphoribosylformylglycinamidine cyclo-ligase</fullName>
        <ecNumber evidence="4 15">6.3.3.1</ecNumber>
    </recommendedName>
    <alternativeName>
        <fullName evidence="12 15">AIR synthase</fullName>
    </alternativeName>
    <alternativeName>
        <fullName evidence="13 15">AIRS</fullName>
    </alternativeName>
    <alternativeName>
        <fullName evidence="11 15">Phosphoribosyl-aminoimidazole synthetase</fullName>
    </alternativeName>
</protein>
<dbReference type="GO" id="GO:0005524">
    <property type="term" value="F:ATP binding"/>
    <property type="evidence" value="ECO:0007669"/>
    <property type="project" value="UniProtKB-KW"/>
</dbReference>
<dbReference type="GO" id="GO:0046084">
    <property type="term" value="P:adenine biosynthetic process"/>
    <property type="evidence" value="ECO:0007669"/>
    <property type="project" value="TreeGrafter"/>
</dbReference>
<evidence type="ECO:0000256" key="15">
    <source>
        <dbReference type="HAMAP-Rule" id="MF_00741"/>
    </source>
</evidence>
<evidence type="ECO:0000256" key="10">
    <source>
        <dbReference type="ARBA" id="ARBA00022840"/>
    </source>
</evidence>
<dbReference type="InterPro" id="IPR036921">
    <property type="entry name" value="PurM-like_N_sf"/>
</dbReference>
<sequence>MGLNYKESGVDIDAGKKAVDLMKKDVESTHGPEVLSSLGGFGGLFQLDLSEYREAVLVSGTDGVGTKLKLAFKLDKHDSIGIDLVAMSVNDILAQGAKPLFFLDYLATGKLEPEKTAQIVRGIAAGCKEAGASLIGGETAEMAGFYQEGEYDLAGFAVGIVEKSKIITGEKIKAGNLIIGLASNGLHSNGFTLARAALFDKADYDYQAKLPGLENNLGEEMLKPTRIYVKPVLSILKDYHSSVNGIAHITGGGLVENIIRILPEDLAAAIDLSKWDKANIFEIIQEAGKIEDLEMLKTFNMGIGMVLIIEPRQKKEIMAKLKAKGESPYLIGEIEKAKDYGMKIEIPGEILEMG</sequence>
<dbReference type="EMBL" id="JAJFAT010000005">
    <property type="protein sequence ID" value="MCC3144588.1"/>
    <property type="molecule type" value="Genomic_DNA"/>
</dbReference>
<dbReference type="PANTHER" id="PTHR10520:SF12">
    <property type="entry name" value="TRIFUNCTIONAL PURINE BIOSYNTHETIC PROTEIN ADENOSINE-3"/>
    <property type="match status" value="1"/>
</dbReference>
<feature type="domain" description="PurM-like N-terminal" evidence="16">
    <location>
        <begin position="56"/>
        <end position="161"/>
    </location>
</feature>
<dbReference type="EC" id="6.3.3.1" evidence="4 15"/>
<dbReference type="Gene3D" id="3.30.1330.10">
    <property type="entry name" value="PurM-like, N-terminal domain"/>
    <property type="match status" value="1"/>
</dbReference>
<dbReference type="GO" id="GO:0004637">
    <property type="term" value="F:phosphoribosylamine-glycine ligase activity"/>
    <property type="evidence" value="ECO:0007669"/>
    <property type="project" value="TreeGrafter"/>
</dbReference>